<dbReference type="Gene3D" id="3.10.50.30">
    <property type="entry name" value="Transcription elongation factor, GreA/GreB, C-terminal domain"/>
    <property type="match status" value="1"/>
</dbReference>
<dbReference type="InterPro" id="IPR023459">
    <property type="entry name" value="Tscrpt_elong_fac_GreA/B_fam"/>
</dbReference>
<dbReference type="GO" id="GO:0003746">
    <property type="term" value="F:translation elongation factor activity"/>
    <property type="evidence" value="ECO:0007669"/>
    <property type="project" value="UniProtKB-KW"/>
</dbReference>
<sequence>MSNSIVLTTGVYDLIKDHLRRKQTTAQEEEILLAQLKGAKQVLRKELPTDVVTVNSLVRLKDFSNNQEKNYQFVPAALEKVKRGKYSILSDIALSIVGNKVGDIIEWPFKDGEKKIEILSVQHQN</sequence>
<proteinExistence type="predicted"/>
<organism evidence="2 3">
    <name type="scientific">Kaistella jeonii</name>
    <dbReference type="NCBI Taxonomy" id="266749"/>
    <lineage>
        <taxon>Bacteria</taxon>
        <taxon>Pseudomonadati</taxon>
        <taxon>Bacteroidota</taxon>
        <taxon>Flavobacteriia</taxon>
        <taxon>Flavobacteriales</taxon>
        <taxon>Weeksellaceae</taxon>
        <taxon>Chryseobacterium group</taxon>
        <taxon>Kaistella</taxon>
    </lineage>
</organism>
<protein>
    <submittedName>
        <fullName evidence="2">Elongation factor GreAB</fullName>
    </submittedName>
</protein>
<dbReference type="GO" id="GO:0070063">
    <property type="term" value="F:RNA polymerase binding"/>
    <property type="evidence" value="ECO:0007669"/>
    <property type="project" value="InterPro"/>
</dbReference>
<dbReference type="AlphaFoldDB" id="A0A0C1F4A9"/>
<keyword evidence="3" id="KW-1185">Reference proteome</keyword>
<evidence type="ECO:0000313" key="3">
    <source>
        <dbReference type="Proteomes" id="UP000031473"/>
    </source>
</evidence>
<dbReference type="RefSeq" id="WP_039354176.1">
    <property type="nucleotide sequence ID" value="NZ_FOLA01000006.1"/>
</dbReference>
<dbReference type="InterPro" id="IPR001437">
    <property type="entry name" value="Tscrpt_elong_fac_GreA/B_C"/>
</dbReference>
<dbReference type="OrthoDB" id="192847at2"/>
<dbReference type="EMBL" id="JSYL01000012">
    <property type="protein sequence ID" value="KIA87987.1"/>
    <property type="molecule type" value="Genomic_DNA"/>
</dbReference>
<keyword evidence="2" id="KW-0251">Elongation factor</keyword>
<dbReference type="Proteomes" id="UP000031473">
    <property type="component" value="Unassembled WGS sequence"/>
</dbReference>
<evidence type="ECO:0000259" key="1">
    <source>
        <dbReference type="Pfam" id="PF01272"/>
    </source>
</evidence>
<dbReference type="GO" id="GO:0003677">
    <property type="term" value="F:DNA binding"/>
    <property type="evidence" value="ECO:0007669"/>
    <property type="project" value="InterPro"/>
</dbReference>
<reference evidence="2 3" key="1">
    <citation type="submission" date="2014-10" db="EMBL/GenBank/DDBJ databases">
        <title>Kaistella jeonii genome.</title>
        <authorList>
            <person name="Clayton J.T."/>
            <person name="Newman J.D."/>
        </authorList>
    </citation>
    <scope>NUCLEOTIDE SEQUENCE [LARGE SCALE GENOMIC DNA]</scope>
    <source>
        <strain evidence="2 3">DSM 17048</strain>
    </source>
</reference>
<comment type="caution">
    <text evidence="2">The sequence shown here is derived from an EMBL/GenBank/DDBJ whole genome shotgun (WGS) entry which is preliminary data.</text>
</comment>
<dbReference type="STRING" id="266749.SAMN05421876_10638"/>
<name>A0A0C1F4A9_9FLAO</name>
<dbReference type="GO" id="GO:0032784">
    <property type="term" value="P:regulation of DNA-templated transcription elongation"/>
    <property type="evidence" value="ECO:0007669"/>
    <property type="project" value="InterPro"/>
</dbReference>
<dbReference type="PANTHER" id="PTHR30437:SF5">
    <property type="entry name" value="REGULATOR OF NUCLEOSIDE DIPHOSPHATE KINASE"/>
    <property type="match status" value="1"/>
</dbReference>
<feature type="domain" description="Transcription elongation factor GreA/GreB C-terminal" evidence="1">
    <location>
        <begin position="48"/>
        <end position="122"/>
    </location>
</feature>
<dbReference type="PANTHER" id="PTHR30437">
    <property type="entry name" value="TRANSCRIPTION ELONGATION FACTOR GREA"/>
    <property type="match status" value="1"/>
</dbReference>
<dbReference type="SUPFAM" id="SSF54534">
    <property type="entry name" value="FKBP-like"/>
    <property type="match status" value="1"/>
</dbReference>
<dbReference type="InterPro" id="IPR036953">
    <property type="entry name" value="GreA/GreB_C_sf"/>
</dbReference>
<dbReference type="GO" id="GO:0006354">
    <property type="term" value="P:DNA-templated transcription elongation"/>
    <property type="evidence" value="ECO:0007669"/>
    <property type="project" value="TreeGrafter"/>
</dbReference>
<accession>A0A0C1F4A9</accession>
<evidence type="ECO:0000313" key="2">
    <source>
        <dbReference type="EMBL" id="KIA87987.1"/>
    </source>
</evidence>
<dbReference type="Pfam" id="PF01272">
    <property type="entry name" value="GreA_GreB"/>
    <property type="match status" value="1"/>
</dbReference>
<gene>
    <name evidence="2" type="ORF">OA86_13155</name>
</gene>
<keyword evidence="2" id="KW-0648">Protein biosynthesis</keyword>